<feature type="compositionally biased region" description="Gly residues" evidence="1">
    <location>
        <begin position="124"/>
        <end position="135"/>
    </location>
</feature>
<sequence length="197" mass="21279">MSYRRNDDFEDRRFRGEERHHRRDYDRDMQSGGYRDRDQVEGFGSYAGGGLDSPTGQGGNYTRGGDQVGGGLRSSGSGAFNGDRGGFNDYGGNDFGPQSGGYGPDRQGFGGGGTERYYGQTQGTFGGGGYGGGGYNNPNMNSTGRQGAQGGYDYNDANYFDDTGYDQPSRPRQQGKPQKKEEHGIMGTAKKIMKDVL</sequence>
<keyword evidence="3" id="KW-1185">Reference proteome</keyword>
<organism evidence="2 3">
    <name type="scientific">Coprinopsis cinerea (strain Okayama-7 / 130 / ATCC MYA-4618 / FGSC 9003)</name>
    <name type="common">Inky cap fungus</name>
    <name type="synonym">Hormographiella aspergillata</name>
    <dbReference type="NCBI Taxonomy" id="240176"/>
    <lineage>
        <taxon>Eukaryota</taxon>
        <taxon>Fungi</taxon>
        <taxon>Dikarya</taxon>
        <taxon>Basidiomycota</taxon>
        <taxon>Agaricomycotina</taxon>
        <taxon>Agaricomycetes</taxon>
        <taxon>Agaricomycetidae</taxon>
        <taxon>Agaricales</taxon>
        <taxon>Agaricineae</taxon>
        <taxon>Psathyrellaceae</taxon>
        <taxon>Coprinopsis</taxon>
    </lineage>
</organism>
<feature type="compositionally biased region" description="Basic and acidic residues" evidence="1">
    <location>
        <begin position="1"/>
        <end position="40"/>
    </location>
</feature>
<dbReference type="VEuPathDB" id="FungiDB:CC1G_04077"/>
<reference evidence="2 3" key="1">
    <citation type="journal article" date="2010" name="Proc. Natl. Acad. Sci. U.S.A.">
        <title>Insights into evolution of multicellular fungi from the assembled chromosomes of the mushroom Coprinopsis cinerea (Coprinus cinereus).</title>
        <authorList>
            <person name="Stajich J.E."/>
            <person name="Wilke S.K."/>
            <person name="Ahren D."/>
            <person name="Au C.H."/>
            <person name="Birren B.W."/>
            <person name="Borodovsky M."/>
            <person name="Burns C."/>
            <person name="Canback B."/>
            <person name="Casselton L.A."/>
            <person name="Cheng C.K."/>
            <person name="Deng J."/>
            <person name="Dietrich F.S."/>
            <person name="Fargo D.C."/>
            <person name="Farman M.L."/>
            <person name="Gathman A.C."/>
            <person name="Goldberg J."/>
            <person name="Guigo R."/>
            <person name="Hoegger P.J."/>
            <person name="Hooker J.B."/>
            <person name="Huggins A."/>
            <person name="James T.Y."/>
            <person name="Kamada T."/>
            <person name="Kilaru S."/>
            <person name="Kodira C."/>
            <person name="Kues U."/>
            <person name="Kupfer D."/>
            <person name="Kwan H.S."/>
            <person name="Lomsadze A."/>
            <person name="Li W."/>
            <person name="Lilly W.W."/>
            <person name="Ma L.J."/>
            <person name="Mackey A.J."/>
            <person name="Manning G."/>
            <person name="Martin F."/>
            <person name="Muraguchi H."/>
            <person name="Natvig D.O."/>
            <person name="Palmerini H."/>
            <person name="Ramesh M.A."/>
            <person name="Rehmeyer C.J."/>
            <person name="Roe B.A."/>
            <person name="Shenoy N."/>
            <person name="Stanke M."/>
            <person name="Ter-Hovhannisyan V."/>
            <person name="Tunlid A."/>
            <person name="Velagapudi R."/>
            <person name="Vision T.J."/>
            <person name="Zeng Q."/>
            <person name="Zolan M.E."/>
            <person name="Pukkila P.J."/>
        </authorList>
    </citation>
    <scope>NUCLEOTIDE SEQUENCE [LARGE SCALE GENOMIC DNA]</scope>
    <source>
        <strain evidence="3">Okayama-7 / 130 / ATCC MYA-4618 / FGSC 9003</strain>
    </source>
</reference>
<evidence type="ECO:0000256" key="1">
    <source>
        <dbReference type="SAM" id="MobiDB-lite"/>
    </source>
</evidence>
<dbReference type="AlphaFoldDB" id="A8NVV8"/>
<dbReference type="RefSeq" id="XP_001836764.1">
    <property type="nucleotide sequence ID" value="XM_001836712.1"/>
</dbReference>
<feature type="region of interest" description="Disordered" evidence="1">
    <location>
        <begin position="1"/>
        <end position="197"/>
    </location>
</feature>
<dbReference type="KEGG" id="cci:CC1G_04077"/>
<proteinExistence type="predicted"/>
<dbReference type="Proteomes" id="UP000001861">
    <property type="component" value="Unassembled WGS sequence"/>
</dbReference>
<protein>
    <submittedName>
        <fullName evidence="2">Uncharacterized protein</fullName>
    </submittedName>
</protein>
<dbReference type="OMA" id="GCKPGLT"/>
<dbReference type="GeneID" id="6013316"/>
<dbReference type="EMBL" id="AACS02000004">
    <property type="protein sequence ID" value="EAU84981.1"/>
    <property type="molecule type" value="Genomic_DNA"/>
</dbReference>
<comment type="caution">
    <text evidence="2">The sequence shown here is derived from an EMBL/GenBank/DDBJ whole genome shotgun (WGS) entry which is preliminary data.</text>
</comment>
<feature type="compositionally biased region" description="Polar residues" evidence="1">
    <location>
        <begin position="136"/>
        <end position="146"/>
    </location>
</feature>
<gene>
    <name evidence="2" type="ORF">CC1G_04077</name>
</gene>
<evidence type="ECO:0000313" key="2">
    <source>
        <dbReference type="EMBL" id="EAU84981.1"/>
    </source>
</evidence>
<evidence type="ECO:0000313" key="3">
    <source>
        <dbReference type="Proteomes" id="UP000001861"/>
    </source>
</evidence>
<feature type="compositionally biased region" description="Gly residues" evidence="1">
    <location>
        <begin position="98"/>
        <end position="114"/>
    </location>
</feature>
<name>A8NVV8_COPC7</name>
<feature type="compositionally biased region" description="Gly residues" evidence="1">
    <location>
        <begin position="45"/>
        <end position="73"/>
    </location>
</feature>
<dbReference type="InParanoid" id="A8NVV8"/>
<accession>A8NVV8</accession>